<dbReference type="PROSITE" id="PS50297">
    <property type="entry name" value="ANK_REP_REGION"/>
    <property type="match status" value="2"/>
</dbReference>
<feature type="domain" description="Nephrocystin 3-like N-terminal" evidence="4">
    <location>
        <begin position="1926"/>
        <end position="2062"/>
    </location>
</feature>
<feature type="compositionally biased region" description="Low complexity" evidence="3">
    <location>
        <begin position="962"/>
        <end position="974"/>
    </location>
</feature>
<reference evidence="5" key="1">
    <citation type="submission" date="2014-11" db="EMBL/GenBank/DDBJ databases">
        <authorList>
            <person name="Otto D Thomas"/>
            <person name="Naeem Raeece"/>
        </authorList>
    </citation>
    <scope>NUCLEOTIDE SEQUENCE</scope>
</reference>
<feature type="compositionally biased region" description="Low complexity" evidence="3">
    <location>
        <begin position="1877"/>
        <end position="1894"/>
    </location>
</feature>
<evidence type="ECO:0000256" key="2">
    <source>
        <dbReference type="PROSITE-ProRule" id="PRU00023"/>
    </source>
</evidence>
<feature type="region of interest" description="Disordered" evidence="3">
    <location>
        <begin position="1129"/>
        <end position="1224"/>
    </location>
</feature>
<feature type="region of interest" description="Disordered" evidence="3">
    <location>
        <begin position="933"/>
        <end position="975"/>
    </location>
</feature>
<feature type="region of interest" description="Disordered" evidence="3">
    <location>
        <begin position="1003"/>
        <end position="1044"/>
    </location>
</feature>
<keyword evidence="2" id="KW-0040">ANK repeat</keyword>
<feature type="compositionally biased region" description="Polar residues" evidence="3">
    <location>
        <begin position="523"/>
        <end position="537"/>
    </location>
</feature>
<dbReference type="Gene3D" id="1.25.40.20">
    <property type="entry name" value="Ankyrin repeat-containing domain"/>
    <property type="match status" value="1"/>
</dbReference>
<dbReference type="InterPro" id="IPR002110">
    <property type="entry name" value="Ankyrin_rpt"/>
</dbReference>
<feature type="compositionally biased region" description="Pro residues" evidence="3">
    <location>
        <begin position="473"/>
        <end position="487"/>
    </location>
</feature>
<organism evidence="5">
    <name type="scientific">Chromera velia CCMP2878</name>
    <dbReference type="NCBI Taxonomy" id="1169474"/>
    <lineage>
        <taxon>Eukaryota</taxon>
        <taxon>Sar</taxon>
        <taxon>Alveolata</taxon>
        <taxon>Colpodellida</taxon>
        <taxon>Chromeraceae</taxon>
        <taxon>Chromera</taxon>
    </lineage>
</organism>
<dbReference type="SUPFAM" id="SSF48403">
    <property type="entry name" value="Ankyrin repeat"/>
    <property type="match status" value="1"/>
</dbReference>
<feature type="repeat" description="ANK" evidence="2">
    <location>
        <begin position="2482"/>
        <end position="2511"/>
    </location>
</feature>
<evidence type="ECO:0000256" key="1">
    <source>
        <dbReference type="ARBA" id="ARBA00022737"/>
    </source>
</evidence>
<dbReference type="PANTHER" id="PTHR10039">
    <property type="entry name" value="AMELOGENIN"/>
    <property type="match status" value="1"/>
</dbReference>
<feature type="compositionally biased region" description="Basic and acidic residues" evidence="3">
    <location>
        <begin position="1154"/>
        <end position="1168"/>
    </location>
</feature>
<feature type="region of interest" description="Disordered" evidence="3">
    <location>
        <begin position="1870"/>
        <end position="1900"/>
    </location>
</feature>
<feature type="compositionally biased region" description="Polar residues" evidence="3">
    <location>
        <begin position="943"/>
        <end position="956"/>
    </location>
</feature>
<dbReference type="InterPro" id="IPR036770">
    <property type="entry name" value="Ankyrin_rpt-contain_sf"/>
</dbReference>
<proteinExistence type="predicted"/>
<gene>
    <name evidence="5" type="ORF">Cvel_10469</name>
</gene>
<feature type="region of interest" description="Disordered" evidence="3">
    <location>
        <begin position="296"/>
        <end position="346"/>
    </location>
</feature>
<dbReference type="SMART" id="SM00248">
    <property type="entry name" value="ANK"/>
    <property type="match status" value="2"/>
</dbReference>
<name>A0A0G4I2V3_9ALVE</name>
<dbReference type="PANTHER" id="PTHR10039:SF16">
    <property type="entry name" value="GPI INOSITOL-DEACYLASE"/>
    <property type="match status" value="1"/>
</dbReference>
<dbReference type="Pfam" id="PF24883">
    <property type="entry name" value="NPHP3_N"/>
    <property type="match status" value="1"/>
</dbReference>
<feature type="compositionally biased region" description="Basic and acidic residues" evidence="3">
    <location>
        <begin position="312"/>
        <end position="346"/>
    </location>
</feature>
<dbReference type="InterPro" id="IPR056884">
    <property type="entry name" value="NPHP3-like_N"/>
</dbReference>
<feature type="compositionally biased region" description="Basic and acidic residues" evidence="3">
    <location>
        <begin position="2342"/>
        <end position="2369"/>
    </location>
</feature>
<dbReference type="VEuPathDB" id="CryptoDB:Cvel_10469"/>
<evidence type="ECO:0000259" key="4">
    <source>
        <dbReference type="Pfam" id="PF24883"/>
    </source>
</evidence>
<feature type="compositionally biased region" description="Basic and acidic residues" evidence="3">
    <location>
        <begin position="1003"/>
        <end position="1015"/>
    </location>
</feature>
<dbReference type="PROSITE" id="PS50088">
    <property type="entry name" value="ANK_REPEAT"/>
    <property type="match status" value="2"/>
</dbReference>
<evidence type="ECO:0000256" key="3">
    <source>
        <dbReference type="SAM" id="MobiDB-lite"/>
    </source>
</evidence>
<protein>
    <recommendedName>
        <fullName evidence="4">Nephrocystin 3-like N-terminal domain-containing protein</fullName>
    </recommendedName>
</protein>
<keyword evidence="1" id="KW-0677">Repeat</keyword>
<dbReference type="EMBL" id="CDMZ01004882">
    <property type="protein sequence ID" value="CEM51221.1"/>
    <property type="molecule type" value="Genomic_DNA"/>
</dbReference>
<feature type="repeat" description="ANK" evidence="2">
    <location>
        <begin position="2519"/>
        <end position="2551"/>
    </location>
</feature>
<dbReference type="SUPFAM" id="SSF52540">
    <property type="entry name" value="P-loop containing nucleoside triphosphate hydrolases"/>
    <property type="match status" value="1"/>
</dbReference>
<sequence length="2585" mass="277366">MPVTDVDILRAISLALAPLACAREPAEATSSVSADLRSNVDFFDRMPPPAKHNVLLRLWNAMMNTLHRNVKNGKAVILPGVGTLLPGEVLSSVPVIAGGGMRGSVLFCPDAAFRCAESCAVVSPSVVLHMPPAAQYLERVCVKPKTASTAAGVSASLCEGLWAEFVRLLRATTDRGHTAVLGLSVGVVSLSRKAVRFTSKPIVQTASSPLGAALVKAGSLSLSHDGAAGSVQRETLCGHGGPLSSAVSAPTASLALPPLSLSGTAAGVSSLEKKIDRGDREGSQLSSLTVADLEARIQPRKSRKPRSTIGPGEERAAAAENESIRRERDKRALAERQSSRERAYRQRDAVRTAIVTGSVYGLQNGFGVGSGSGVFAERGTSGMQGDPNAASPWQRGYFGRQQGSGFNLSPSARGMSGDPLAPLSYLGGPGEDSQGDVPMHGSGLGEAFLQSFDRSSSAGGQATGGLPLYPLEEVPPPASGPSEPPDVPMGQEEASSLQLQPQGGEHLGFDNSSGAAAQETEPHPSSNLPAVVSTSDPGHSEPLGVLVEYEGASSVQPEPVKDKGGRRFSYMPRVLDDATGTTVIVWRDSDKSEYIYRHLEVTATDPEKPERIMKAKCISPTCCKPNAELHRTNFKGPDMKRFLEKHQNCGPVERAYAEGAPAAVAVAAAVAVVSSTSAPCGSEPPLPEDIGEGGGLSYPPVPIERLSLQTDSGGASQASSSLVTALTSVSQCKKHRREETQEPQPCVIEYRVLPGAIQNVCMYGRLWHFVSRTALPRDPSWVVHDEQGRLIDLQRTQCGCWTGRMDQALQYAFLSQTTSGSEEAEWKSALSERDLVVFSSVRPEDPGYHLDSQGHPAVLESLCQNAQPENIPWSQGLTLNYLTAGGFYRVEKVDWRLNDWCLVTLLSYANVTRSPPDGRLCFFSMSLHHTPSEGQSLLGGGTQVQADSGQSHQQPGNLHPPSSSSSASASASGNSWGGAGFGHGNAWQGAPAAHQYAKETGDRILTGREHPELQTRVRPLSLEGDSKREPAESGVGMPEGSQPVSVATVPVSELTEILTLGLQALRAAPTAVARSDGGVGGEALQNSAQGPMSAGQATTIRLPSRAATHPAVPLRVLLELMEVGLREARAPKGPAKSSAEGAGIRSPPVGAGGERGKDKNTSGLREKNVASQSTGEGGGQGDALREDRENLQRGVGQNPYPPISGVNSHSLPAKETPSIPNAQKASRSVVQQFITFDNDELASDQIRARGSTQQQQSILPWVVEKTNTLSGNTNWETLKGLLRLPESSAVPGDLGIGQNVVDSGRGLWVGGGVPALGVALRLCAVVYKQLEGVRLVHRGKSEISTVPGNVHESEGLKGLSEEVKGFQSFLADFLTSLLEEPGDFELQPDAKSAIAEDLCNQTAQLLDLLFIISHVLKENFDSRKSFMREFFSGEGENVSHVTDALRKHLVAARSGFAWNANRAEQLTRLAAAKRDSRISSASRGAVQNSDTHPTSEELPIARTKEASGPLAAVWSSFGRMYSSAKRMILGGHRPSSSLELIAYSDMDSTASVLQAFGGGPELWRRVCAEKLEVARQKDAQAHPTFYTAPSRLISKQLVAALSSEDLQKIFPNTRLPQRLIQDAQDHLVEELLFFSEGVDQETKEGLLVSVHDLRDFLTKVQCDHASSLQEEGQVTTVTVQKLVYCLVQRKIGAWERQTTAAPPTVPPQSTWVWAKGKQESFGLPLRFSAASATTKASTNATSPEKRSVFHPTRTLTTVSEGQTSDLPINGAFISPSSIDCSENSWRLLQSLFLGIFKEQGHLLEHYLAFADDSETSWGGTEKSERDSIESEVSRFLEGSGRVLCLVGSDGSGKSVAAARLVTQFRGPVRNVQNSRAQRGSTPSSRSQGRGTSSRRISRRALRRASVDSILNRRSSVDQPDVRRPEASVVSFFFGDRAAAQSNSAIQMLCALSLQASLRFPEMADDLREQLTQSAGTGEAEGNACEAMKAVRDGDLSQIPLVFEELLRKPLAKIALPLDRPILFALDGLDEIGVEETERQSLIHILENELPRLPPCIRFIITSTPSSEIRACLGRLVAAGDSRGPSGACLSLSVEEKNAARRKSLALTLARRFLPLSSVGGVTEKMQEEAAKKLFEAAGGSFRWLRVVGEKKLREISKTRNAGLRDFIEIAEGGGVEDVYGNEIMRTQQDIQKFSSDPLISSSLLKSLFRVFSILLALREPLKPEDVARLLGLGMGTGMQIVRAAQFIFPPEPHTNGGVLRLQKSAHEFLSGKPEFADPLVGHLMVFSFLRGVICRRLKNGAVFTGGLDRDANRPLTQYCLKHGVMHLNALIHELPSRRRKRTAEVQARDEQPGPSRAAREAESPTEHESASPVDPVTELQMVVHQWFEMFEACGVSSDLDRWDVTASLAEGTLTLPPVFWPVAFGCVDDVLKWTVASEGARGGERERRLEPQGGSGQVNRLYRVRILGSHTSTRRGFEVLLSALHVAAWFGQEETARVLVDLGAEVDISSEGQRESSKAGITPLSLAVEFGHTEMVKLLLDQKADVNRRAPSLFKASGLQPLISMAGSAGFGLIEDVLSQHGATA</sequence>
<dbReference type="InterPro" id="IPR027417">
    <property type="entry name" value="P-loop_NTPase"/>
</dbReference>
<feature type="region of interest" description="Disordered" evidence="3">
    <location>
        <begin position="2338"/>
        <end position="2374"/>
    </location>
</feature>
<dbReference type="Pfam" id="PF12796">
    <property type="entry name" value="Ank_2"/>
    <property type="match status" value="1"/>
</dbReference>
<evidence type="ECO:0000313" key="5">
    <source>
        <dbReference type="EMBL" id="CEM51221.1"/>
    </source>
</evidence>
<feature type="region of interest" description="Disordered" evidence="3">
    <location>
        <begin position="413"/>
        <end position="543"/>
    </location>
</feature>
<accession>A0A0G4I2V3</accession>